<feature type="region of interest" description="Disordered" evidence="1">
    <location>
        <begin position="49"/>
        <end position="87"/>
    </location>
</feature>
<dbReference type="Pfam" id="PF09693">
    <property type="entry name" value="Phage_XkdX"/>
    <property type="match status" value="1"/>
</dbReference>
<gene>
    <name evidence="2" type="ORF">CEE75_05680</name>
</gene>
<evidence type="ECO:0000313" key="2">
    <source>
        <dbReference type="EMBL" id="TDN31670.1"/>
    </source>
</evidence>
<comment type="caution">
    <text evidence="2">The sequence shown here is derived from an EMBL/GenBank/DDBJ whole genome shotgun (WGS) entry which is preliminary data.</text>
</comment>
<sequence length="87" mass="9597">MFNFNFDFSKSFAAMRSLVKQSYDWGQPIGNFVQSGAITKTDYKEITGQDYAQATASPAEEKQPDTETPGTAGDIHDQANDSQPVQE</sequence>
<reference evidence="2 3" key="1">
    <citation type="submission" date="2017-06" db="EMBL/GenBank/DDBJ databases">
        <authorList>
            <person name="Swanenburg J."/>
            <person name="Kort R."/>
        </authorList>
    </citation>
    <scope>NUCLEOTIDE SEQUENCE [LARGE SCALE GENOMIC DNA]</scope>
    <source>
        <strain evidence="2 3">RL05</strain>
    </source>
</reference>
<proteinExistence type="predicted"/>
<accession>A0A4R6CTQ4</accession>
<dbReference type="EMBL" id="NKLP01000099">
    <property type="protein sequence ID" value="TDN31670.1"/>
    <property type="molecule type" value="Genomic_DNA"/>
</dbReference>
<name>A0A4R6CTQ4_9LACO</name>
<dbReference type="AlphaFoldDB" id="A0A4R6CTQ4"/>
<dbReference type="InterPro" id="IPR010022">
    <property type="entry name" value="XkdX"/>
</dbReference>
<dbReference type="Proteomes" id="UP000295195">
    <property type="component" value="Unassembled WGS sequence"/>
</dbReference>
<protein>
    <submittedName>
        <fullName evidence="2">XkdX family protein</fullName>
    </submittedName>
</protein>
<evidence type="ECO:0000256" key="1">
    <source>
        <dbReference type="SAM" id="MobiDB-lite"/>
    </source>
</evidence>
<dbReference type="RefSeq" id="WP_060808443.1">
    <property type="nucleotide sequence ID" value="NZ_JACCPW010000074.1"/>
</dbReference>
<evidence type="ECO:0000313" key="3">
    <source>
        <dbReference type="Proteomes" id="UP000295195"/>
    </source>
</evidence>
<organism evidence="2 3">
    <name type="scientific">Lactobacillus crispatus</name>
    <dbReference type="NCBI Taxonomy" id="47770"/>
    <lineage>
        <taxon>Bacteria</taxon>
        <taxon>Bacillati</taxon>
        <taxon>Bacillota</taxon>
        <taxon>Bacilli</taxon>
        <taxon>Lactobacillales</taxon>
        <taxon>Lactobacillaceae</taxon>
        <taxon>Lactobacillus</taxon>
    </lineage>
</organism>